<evidence type="ECO:0000256" key="2">
    <source>
        <dbReference type="ARBA" id="ARBA00004962"/>
    </source>
</evidence>
<accession>A0AAN2CAC1</accession>
<comment type="catalytic activity">
    <reaction evidence="9 12">
        <text>O-acetyl-L-serine + hydrogen sulfide = L-cysteine + acetate</text>
        <dbReference type="Rhea" id="RHEA:14829"/>
        <dbReference type="ChEBI" id="CHEBI:29919"/>
        <dbReference type="ChEBI" id="CHEBI:30089"/>
        <dbReference type="ChEBI" id="CHEBI:35235"/>
        <dbReference type="ChEBI" id="CHEBI:58340"/>
        <dbReference type="EC" id="2.5.1.47"/>
    </reaction>
</comment>
<evidence type="ECO:0000256" key="5">
    <source>
        <dbReference type="ARBA" id="ARBA00022605"/>
    </source>
</evidence>
<dbReference type="NCBIfam" id="TIGR01136">
    <property type="entry name" value="cysKM"/>
    <property type="match status" value="1"/>
</dbReference>
<organism evidence="14 15">
    <name type="scientific">Vulcanimicrobium alpinum</name>
    <dbReference type="NCBI Taxonomy" id="3016050"/>
    <lineage>
        <taxon>Bacteria</taxon>
        <taxon>Bacillati</taxon>
        <taxon>Vulcanimicrobiota</taxon>
        <taxon>Vulcanimicrobiia</taxon>
        <taxon>Vulcanimicrobiales</taxon>
        <taxon>Vulcanimicrobiaceae</taxon>
        <taxon>Vulcanimicrobium</taxon>
    </lineage>
</organism>
<comment type="similarity">
    <text evidence="3 12">Belongs to the cysteine synthase/cystathionine beta-synthase family.</text>
</comment>
<dbReference type="Gene3D" id="3.40.50.1100">
    <property type="match status" value="2"/>
</dbReference>
<dbReference type="InterPro" id="IPR036052">
    <property type="entry name" value="TrpB-like_PALP_sf"/>
</dbReference>
<protein>
    <recommendedName>
        <fullName evidence="4 12">Cysteine synthase</fullName>
        <ecNumber evidence="4 12">2.5.1.47</ecNumber>
    </recommendedName>
</protein>
<feature type="domain" description="Tryptophan synthase beta chain-like PALP" evidence="13">
    <location>
        <begin position="8"/>
        <end position="295"/>
    </location>
</feature>
<evidence type="ECO:0000256" key="8">
    <source>
        <dbReference type="ARBA" id="ARBA00023192"/>
    </source>
</evidence>
<dbReference type="AlphaFoldDB" id="A0AAN2CAC1"/>
<dbReference type="PANTHER" id="PTHR10314">
    <property type="entry name" value="CYSTATHIONINE BETA-SYNTHASE"/>
    <property type="match status" value="1"/>
</dbReference>
<feature type="binding site" evidence="10">
    <location>
        <position position="267"/>
    </location>
    <ligand>
        <name>pyridoxal 5'-phosphate</name>
        <dbReference type="ChEBI" id="CHEBI:597326"/>
    </ligand>
</feature>
<evidence type="ECO:0000313" key="14">
    <source>
        <dbReference type="EMBL" id="BDE07199.1"/>
    </source>
</evidence>
<proteinExistence type="inferred from homology"/>
<reference evidence="14 15" key="1">
    <citation type="journal article" date="2022" name="ISME Commun">
        <title>Vulcanimicrobium alpinus gen. nov. sp. nov., the first cultivated representative of the candidate phylum 'Eremiobacterota', is a metabolically versatile aerobic anoxygenic phototroph.</title>
        <authorList>
            <person name="Yabe S."/>
            <person name="Muto K."/>
            <person name="Abe K."/>
            <person name="Yokota A."/>
            <person name="Staudigel H."/>
            <person name="Tebo B.M."/>
        </authorList>
    </citation>
    <scope>NUCLEOTIDE SEQUENCE [LARGE SCALE GENOMIC DNA]</scope>
    <source>
        <strain evidence="14 15">WC8-2</strain>
    </source>
</reference>
<sequence length="319" mass="33765">MRVYDNIADTFGNTPLVRIPRLNKGLGAEILVKLESMNPAGSVKDRIGVAMIEAAERDGKLRPDSVIVEPTSGNTGIALAFVCAAKGYPLILTMPETMTMERRNLLKAYGAQLVLTPGTDGMKGAIAKAKEIVASNPAKYFSPGQFDNPANPEIHYRTTGEEIWRDTDGKVDIFVAGVGTGGTITGAGHLLKERKPGVTCITVEPDTSTVLSGGSPGPHKLQGFAPGFVPSILDTHVYSEVIKASFEDSIATSRRLAREEGILVGISAGSNVWAALQVAARPENAGKLIVTIGCDTGERYLSSPLFAEQDANVFEPALA</sequence>
<evidence type="ECO:0000313" key="15">
    <source>
        <dbReference type="Proteomes" id="UP001317532"/>
    </source>
</evidence>
<dbReference type="InterPro" id="IPR001216">
    <property type="entry name" value="P-phosphate_BS"/>
</dbReference>
<dbReference type="CDD" id="cd01561">
    <property type="entry name" value="CBS_like"/>
    <property type="match status" value="1"/>
</dbReference>
<dbReference type="PROSITE" id="PS00901">
    <property type="entry name" value="CYS_SYNTHASE"/>
    <property type="match status" value="1"/>
</dbReference>
<dbReference type="RefSeq" id="WP_317994812.1">
    <property type="nucleotide sequence ID" value="NZ_AP025523.1"/>
</dbReference>
<dbReference type="NCBIfam" id="TIGR01139">
    <property type="entry name" value="cysK"/>
    <property type="match status" value="1"/>
</dbReference>
<dbReference type="FunFam" id="3.40.50.1100:FF:000067">
    <property type="entry name" value="Cysteine synthase"/>
    <property type="match status" value="1"/>
</dbReference>
<dbReference type="GO" id="GO:0004124">
    <property type="term" value="F:cysteine synthase activity"/>
    <property type="evidence" value="ECO:0007669"/>
    <property type="project" value="UniProtKB-UniRule"/>
</dbReference>
<keyword evidence="7 10" id="KW-0663">Pyridoxal phosphate</keyword>
<keyword evidence="8 12" id="KW-0198">Cysteine biosynthesis</keyword>
<evidence type="ECO:0000256" key="7">
    <source>
        <dbReference type="ARBA" id="ARBA00022898"/>
    </source>
</evidence>
<keyword evidence="5 12" id="KW-0028">Amino-acid biosynthesis</keyword>
<dbReference type="Proteomes" id="UP001317532">
    <property type="component" value="Chromosome"/>
</dbReference>
<comment type="pathway">
    <text evidence="2">Amino-acid biosynthesis; L-cysteine biosynthesis; L-cysteine from L-serine: step 2/2.</text>
</comment>
<gene>
    <name evidence="14" type="primary">cysK</name>
    <name evidence="14" type="ORF">WPS_24750</name>
</gene>
<evidence type="ECO:0000256" key="6">
    <source>
        <dbReference type="ARBA" id="ARBA00022679"/>
    </source>
</evidence>
<evidence type="ECO:0000256" key="1">
    <source>
        <dbReference type="ARBA" id="ARBA00001933"/>
    </source>
</evidence>
<dbReference type="KEGG" id="vab:WPS_24750"/>
<name>A0AAN2CAC1_UNVUL</name>
<comment type="cofactor">
    <cofactor evidence="1 10 12">
        <name>pyridoxal 5'-phosphate</name>
        <dbReference type="ChEBI" id="CHEBI:597326"/>
    </cofactor>
</comment>
<dbReference type="InterPro" id="IPR001926">
    <property type="entry name" value="TrpB-like_PALP"/>
</dbReference>
<evidence type="ECO:0000256" key="10">
    <source>
        <dbReference type="PIRSR" id="PIRSR605856-50"/>
    </source>
</evidence>
<feature type="binding site" evidence="10">
    <location>
        <position position="74"/>
    </location>
    <ligand>
        <name>pyridoxal 5'-phosphate</name>
        <dbReference type="ChEBI" id="CHEBI:597326"/>
    </ligand>
</feature>
<evidence type="ECO:0000256" key="4">
    <source>
        <dbReference type="ARBA" id="ARBA00012681"/>
    </source>
</evidence>
<keyword evidence="15" id="KW-1185">Reference proteome</keyword>
<dbReference type="GO" id="GO:0005737">
    <property type="term" value="C:cytoplasm"/>
    <property type="evidence" value="ECO:0007669"/>
    <property type="project" value="UniProtKB-ARBA"/>
</dbReference>
<dbReference type="InterPro" id="IPR050214">
    <property type="entry name" value="Cys_Synth/Cystath_Beta-Synth"/>
</dbReference>
<dbReference type="Pfam" id="PF00291">
    <property type="entry name" value="PALP"/>
    <property type="match status" value="1"/>
</dbReference>
<keyword evidence="6 12" id="KW-0808">Transferase</keyword>
<dbReference type="InterPro" id="IPR005856">
    <property type="entry name" value="Cys_synth"/>
</dbReference>
<feature type="modified residue" description="N6-(pyridoxal phosphate)lysine" evidence="11">
    <location>
        <position position="44"/>
    </location>
</feature>
<feature type="binding site" evidence="10">
    <location>
        <begin position="179"/>
        <end position="183"/>
    </location>
    <ligand>
        <name>pyridoxal 5'-phosphate</name>
        <dbReference type="ChEBI" id="CHEBI:597326"/>
    </ligand>
</feature>
<dbReference type="InterPro" id="IPR005859">
    <property type="entry name" value="CysK"/>
</dbReference>
<evidence type="ECO:0000256" key="9">
    <source>
        <dbReference type="ARBA" id="ARBA00047931"/>
    </source>
</evidence>
<dbReference type="EMBL" id="AP025523">
    <property type="protein sequence ID" value="BDE07199.1"/>
    <property type="molecule type" value="Genomic_DNA"/>
</dbReference>
<dbReference type="GO" id="GO:0006535">
    <property type="term" value="P:cysteine biosynthetic process from serine"/>
    <property type="evidence" value="ECO:0007669"/>
    <property type="project" value="UniProtKB-UniRule"/>
</dbReference>
<evidence type="ECO:0000256" key="12">
    <source>
        <dbReference type="RuleBase" id="RU003985"/>
    </source>
</evidence>
<dbReference type="EC" id="2.5.1.47" evidence="4 12"/>
<evidence type="ECO:0000256" key="3">
    <source>
        <dbReference type="ARBA" id="ARBA00007103"/>
    </source>
</evidence>
<evidence type="ECO:0000259" key="13">
    <source>
        <dbReference type="Pfam" id="PF00291"/>
    </source>
</evidence>
<evidence type="ECO:0000256" key="11">
    <source>
        <dbReference type="PIRSR" id="PIRSR605856-51"/>
    </source>
</evidence>
<dbReference type="SUPFAM" id="SSF53686">
    <property type="entry name" value="Tryptophan synthase beta subunit-like PLP-dependent enzymes"/>
    <property type="match status" value="1"/>
</dbReference>